<dbReference type="InterPro" id="IPR011033">
    <property type="entry name" value="PRC_barrel-like_sf"/>
</dbReference>
<keyword evidence="3" id="KW-1185">Reference proteome</keyword>
<accession>A0A271IWV2</accession>
<dbReference type="OrthoDB" id="286778at2"/>
<sequence length="126" mass="14334">MNTLLSTSTIRNTTVVNRQGDELGSIEDIMLHPDSGRVEYVVLDFGGFLGIGDKLFAVPLQAFEIDRNNERFVVDVTKDRLEDAPGFDKNNWPETANREFSEGVYDFYGHRDTYLRTRVNEPAMAN</sequence>
<dbReference type="EMBL" id="MQWD01000001">
    <property type="protein sequence ID" value="PAP75706.1"/>
    <property type="molecule type" value="Genomic_DNA"/>
</dbReference>
<dbReference type="Pfam" id="PF05239">
    <property type="entry name" value="PRC"/>
    <property type="match status" value="1"/>
</dbReference>
<dbReference type="RefSeq" id="WP_095509349.1">
    <property type="nucleotide sequence ID" value="NZ_MQWD01000001.1"/>
</dbReference>
<proteinExistence type="predicted"/>
<evidence type="ECO:0000259" key="1">
    <source>
        <dbReference type="Pfam" id="PF05239"/>
    </source>
</evidence>
<dbReference type="Gene3D" id="2.30.30.240">
    <property type="entry name" value="PRC-barrel domain"/>
    <property type="match status" value="1"/>
</dbReference>
<evidence type="ECO:0000313" key="3">
    <source>
        <dbReference type="Proteomes" id="UP000216339"/>
    </source>
</evidence>
<dbReference type="SUPFAM" id="SSF50346">
    <property type="entry name" value="PRC-barrel domain"/>
    <property type="match status" value="1"/>
</dbReference>
<reference evidence="2 3" key="1">
    <citation type="submission" date="2016-11" db="EMBL/GenBank/DDBJ databases">
        <title>Study of marine rhodopsin-containing bacteria.</title>
        <authorList>
            <person name="Yoshizawa S."/>
            <person name="Kumagai Y."/>
            <person name="Kogure K."/>
        </authorList>
    </citation>
    <scope>NUCLEOTIDE SEQUENCE [LARGE SCALE GENOMIC DNA]</scope>
    <source>
        <strain evidence="2 3">SAORIC-28</strain>
    </source>
</reference>
<organism evidence="2 3">
    <name type="scientific">Rubrivirga marina</name>
    <dbReference type="NCBI Taxonomy" id="1196024"/>
    <lineage>
        <taxon>Bacteria</taxon>
        <taxon>Pseudomonadati</taxon>
        <taxon>Rhodothermota</taxon>
        <taxon>Rhodothermia</taxon>
        <taxon>Rhodothermales</taxon>
        <taxon>Rubricoccaceae</taxon>
        <taxon>Rubrivirga</taxon>
    </lineage>
</organism>
<dbReference type="Proteomes" id="UP000216339">
    <property type="component" value="Unassembled WGS sequence"/>
</dbReference>
<dbReference type="PANTHER" id="PTHR36505:SF1">
    <property type="entry name" value="BLR1072 PROTEIN"/>
    <property type="match status" value="1"/>
</dbReference>
<dbReference type="AlphaFoldDB" id="A0A271IWV2"/>
<dbReference type="InterPro" id="IPR027275">
    <property type="entry name" value="PRC-brl_dom"/>
</dbReference>
<dbReference type="PANTHER" id="PTHR36505">
    <property type="entry name" value="BLR1072 PROTEIN"/>
    <property type="match status" value="1"/>
</dbReference>
<evidence type="ECO:0000313" key="2">
    <source>
        <dbReference type="EMBL" id="PAP75706.1"/>
    </source>
</evidence>
<gene>
    <name evidence="2" type="ORF">BSZ37_04265</name>
</gene>
<comment type="caution">
    <text evidence="2">The sequence shown here is derived from an EMBL/GenBank/DDBJ whole genome shotgun (WGS) entry which is preliminary data.</text>
</comment>
<protein>
    <submittedName>
        <fullName evidence="2">Photosystem reaction center subunit H</fullName>
    </submittedName>
</protein>
<name>A0A271IWV2_9BACT</name>
<feature type="domain" description="PRC-barrel" evidence="1">
    <location>
        <begin position="6"/>
        <end position="81"/>
    </location>
</feature>